<dbReference type="InterPro" id="IPR009010">
    <property type="entry name" value="Asp_de-COase-like_dom_sf"/>
</dbReference>
<comment type="similarity">
    <text evidence="9">Belongs to the PanD family.</text>
</comment>
<dbReference type="RefSeq" id="WP_344413245.1">
    <property type="nucleotide sequence ID" value="NZ_BAAANN010000002.1"/>
</dbReference>
<evidence type="ECO:0000256" key="9">
    <source>
        <dbReference type="HAMAP-Rule" id="MF_00446"/>
    </source>
</evidence>
<keyword evidence="3 9" id="KW-0210">Decarboxylase</keyword>
<name>A0ABP5BGJ2_9PSEU</name>
<evidence type="ECO:0000256" key="5">
    <source>
        <dbReference type="ARBA" id="ARBA00023145"/>
    </source>
</evidence>
<feature type="chain" id="PRO_5044935197" description="Aspartate 1-decarboxylase beta chain" evidence="9">
    <location>
        <begin position="1"/>
        <end position="24"/>
    </location>
</feature>
<dbReference type="InterPro" id="IPR003190">
    <property type="entry name" value="Asp_decarbox"/>
</dbReference>
<feature type="modified residue" description="Pyruvic acid (Ser)" evidence="9">
    <location>
        <position position="25"/>
    </location>
</feature>
<keyword evidence="4 9" id="KW-0068">Autocatalytic cleavage</keyword>
<protein>
    <recommendedName>
        <fullName evidence="9">Aspartate 1-decarboxylase</fullName>
        <ecNumber evidence="9">4.1.1.11</ecNumber>
    </recommendedName>
    <alternativeName>
        <fullName evidence="9">Aspartate alpha-decarboxylase</fullName>
    </alternativeName>
    <component>
        <recommendedName>
            <fullName evidence="9">Aspartate 1-decarboxylase beta chain</fullName>
        </recommendedName>
    </component>
    <component>
        <recommendedName>
            <fullName evidence="9">Aspartate 1-decarboxylase alpha chain</fullName>
        </recommendedName>
    </component>
</protein>
<gene>
    <name evidence="9" type="primary">panD</name>
    <name evidence="10" type="ORF">GCM10009754_06890</name>
</gene>
<proteinExistence type="inferred from homology"/>
<accession>A0ABP5BGJ2</accession>
<feature type="active site" description="Proton donor" evidence="9">
    <location>
        <position position="58"/>
    </location>
</feature>
<keyword evidence="5 9" id="KW-0865">Zymogen</keyword>
<dbReference type="PANTHER" id="PTHR21012">
    <property type="entry name" value="ASPARTATE 1-DECARBOXYLASE"/>
    <property type="match status" value="1"/>
</dbReference>
<feature type="binding site" evidence="9">
    <location>
        <position position="57"/>
    </location>
    <ligand>
        <name>substrate</name>
    </ligand>
</feature>
<evidence type="ECO:0000256" key="2">
    <source>
        <dbReference type="ARBA" id="ARBA00022655"/>
    </source>
</evidence>
<comment type="subcellular location">
    <subcellularLocation>
        <location evidence="9">Cytoplasm</location>
    </subcellularLocation>
</comment>
<dbReference type="PANTHER" id="PTHR21012:SF0">
    <property type="entry name" value="ASPARTATE 1-DECARBOXYLASE"/>
    <property type="match status" value="1"/>
</dbReference>
<comment type="caution">
    <text evidence="10">The sequence shown here is derived from an EMBL/GenBank/DDBJ whole genome shotgun (WGS) entry which is preliminary data.</text>
</comment>
<feature type="binding site" evidence="9">
    <location>
        <begin position="73"/>
        <end position="75"/>
    </location>
    <ligand>
        <name>substrate</name>
    </ligand>
</feature>
<comment type="function">
    <text evidence="9">Catalyzes the pyruvoyl-dependent decarboxylation of aspartate to produce beta-alanine.</text>
</comment>
<evidence type="ECO:0000256" key="7">
    <source>
        <dbReference type="ARBA" id="ARBA00023270"/>
    </source>
</evidence>
<sequence length="165" mass="17238">MYRTMLKSKIHRATVTQADLHYVGSVTVDETLMEAADLLPGEQVSIVDVTNGARLETYVIAGERDSGVLGINGAAAHLVHPGDLVILISYGQMDTAEAAAYQPRIVFVDADNRVADSGTDPAHAPDGSGLISGTVTLPAIEGDTAYPVAETVDAARLDALLHAEG</sequence>
<evidence type="ECO:0000313" key="11">
    <source>
        <dbReference type="Proteomes" id="UP001501116"/>
    </source>
</evidence>
<dbReference type="EC" id="4.1.1.11" evidence="9"/>
<evidence type="ECO:0000256" key="3">
    <source>
        <dbReference type="ARBA" id="ARBA00022793"/>
    </source>
</evidence>
<organism evidence="10 11">
    <name type="scientific">Amycolatopsis minnesotensis</name>
    <dbReference type="NCBI Taxonomy" id="337894"/>
    <lineage>
        <taxon>Bacteria</taxon>
        <taxon>Bacillati</taxon>
        <taxon>Actinomycetota</taxon>
        <taxon>Actinomycetes</taxon>
        <taxon>Pseudonocardiales</taxon>
        <taxon>Pseudonocardiaceae</taxon>
        <taxon>Amycolatopsis</taxon>
    </lineage>
</organism>
<keyword evidence="6 9" id="KW-0456">Lyase</keyword>
<evidence type="ECO:0000256" key="4">
    <source>
        <dbReference type="ARBA" id="ARBA00022813"/>
    </source>
</evidence>
<keyword evidence="11" id="KW-1185">Reference proteome</keyword>
<evidence type="ECO:0000313" key="10">
    <source>
        <dbReference type="EMBL" id="GAA1942116.1"/>
    </source>
</evidence>
<comment type="PTM">
    <text evidence="9">Is synthesized initially as an inactive proenzyme, which is activated by self-cleavage at a specific serine bond to produce a beta-subunit with a hydroxyl group at its C-terminus and an alpha-subunit with a pyruvoyl group at its N-terminus.</text>
</comment>
<keyword evidence="7 9" id="KW-0704">Schiff base</keyword>
<dbReference type="HAMAP" id="MF_00446">
    <property type="entry name" value="PanD"/>
    <property type="match status" value="1"/>
</dbReference>
<dbReference type="CDD" id="cd06919">
    <property type="entry name" value="Asp_decarbox"/>
    <property type="match status" value="1"/>
</dbReference>
<feature type="active site" description="Schiff-base intermediate with substrate; via pyruvic acid" evidence="9">
    <location>
        <position position="25"/>
    </location>
</feature>
<evidence type="ECO:0000256" key="6">
    <source>
        <dbReference type="ARBA" id="ARBA00023239"/>
    </source>
</evidence>
<keyword evidence="1 9" id="KW-0963">Cytoplasm</keyword>
<keyword evidence="2 9" id="KW-0566">Pantothenate biosynthesis</keyword>
<comment type="cofactor">
    <cofactor evidence="9">
        <name>pyruvate</name>
        <dbReference type="ChEBI" id="CHEBI:15361"/>
    </cofactor>
    <text evidence="9">Binds 1 pyruvoyl group covalently per subunit.</text>
</comment>
<comment type="catalytic activity">
    <reaction evidence="9">
        <text>L-aspartate + H(+) = beta-alanine + CO2</text>
        <dbReference type="Rhea" id="RHEA:19497"/>
        <dbReference type="ChEBI" id="CHEBI:15378"/>
        <dbReference type="ChEBI" id="CHEBI:16526"/>
        <dbReference type="ChEBI" id="CHEBI:29991"/>
        <dbReference type="ChEBI" id="CHEBI:57966"/>
        <dbReference type="EC" id="4.1.1.11"/>
    </reaction>
</comment>
<keyword evidence="8 9" id="KW-0670">Pyruvate</keyword>
<dbReference type="Proteomes" id="UP001501116">
    <property type="component" value="Unassembled WGS sequence"/>
</dbReference>
<dbReference type="Pfam" id="PF02261">
    <property type="entry name" value="Asp_decarbox"/>
    <property type="match status" value="1"/>
</dbReference>
<comment type="pathway">
    <text evidence="9">Cofactor biosynthesis; (R)-pantothenate biosynthesis; beta-alanine from L-aspartate: step 1/1.</text>
</comment>
<dbReference type="SUPFAM" id="SSF50692">
    <property type="entry name" value="ADC-like"/>
    <property type="match status" value="1"/>
</dbReference>
<evidence type="ECO:0000256" key="8">
    <source>
        <dbReference type="ARBA" id="ARBA00023317"/>
    </source>
</evidence>
<dbReference type="Gene3D" id="2.40.40.20">
    <property type="match status" value="1"/>
</dbReference>
<reference evidence="11" key="1">
    <citation type="journal article" date="2019" name="Int. J. Syst. Evol. Microbiol.">
        <title>The Global Catalogue of Microorganisms (GCM) 10K type strain sequencing project: providing services to taxonomists for standard genome sequencing and annotation.</title>
        <authorList>
            <consortium name="The Broad Institute Genomics Platform"/>
            <consortium name="The Broad Institute Genome Sequencing Center for Infectious Disease"/>
            <person name="Wu L."/>
            <person name="Ma J."/>
        </authorList>
    </citation>
    <scope>NUCLEOTIDE SEQUENCE [LARGE SCALE GENOMIC DNA]</scope>
    <source>
        <strain evidence="11">JCM 14545</strain>
    </source>
</reference>
<comment type="subunit">
    <text evidence="9">Heterooctamer of four alpha and four beta subunits.</text>
</comment>
<dbReference type="NCBIfam" id="TIGR00223">
    <property type="entry name" value="panD"/>
    <property type="match status" value="1"/>
</dbReference>
<feature type="chain" id="PRO_5044935196" description="Aspartate 1-decarboxylase alpha chain" evidence="9">
    <location>
        <begin position="25"/>
        <end position="165"/>
    </location>
</feature>
<evidence type="ECO:0000256" key="1">
    <source>
        <dbReference type="ARBA" id="ARBA00022490"/>
    </source>
</evidence>
<dbReference type="EMBL" id="BAAANN010000002">
    <property type="protein sequence ID" value="GAA1942116.1"/>
    <property type="molecule type" value="Genomic_DNA"/>
</dbReference>